<keyword evidence="4 6" id="KW-0472">Membrane</keyword>
<dbReference type="Gene3D" id="1.10.287.70">
    <property type="match status" value="1"/>
</dbReference>
<feature type="transmembrane region" description="Helical" evidence="6">
    <location>
        <begin position="33"/>
        <end position="60"/>
    </location>
</feature>
<accession>A0ABN9TFI3</accession>
<keyword evidence="3 6" id="KW-1133">Transmembrane helix</keyword>
<comment type="subcellular location">
    <subcellularLocation>
        <location evidence="1">Membrane</location>
        <topology evidence="1">Multi-pass membrane protein</topology>
    </subcellularLocation>
</comment>
<evidence type="ECO:0000256" key="3">
    <source>
        <dbReference type="ARBA" id="ARBA00022989"/>
    </source>
</evidence>
<dbReference type="InterPro" id="IPR005821">
    <property type="entry name" value="Ion_trans_dom"/>
</dbReference>
<name>A0ABN9TFI3_9DINO</name>
<evidence type="ECO:0000313" key="9">
    <source>
        <dbReference type="Proteomes" id="UP001189429"/>
    </source>
</evidence>
<feature type="coiled-coil region" evidence="5">
    <location>
        <begin position="183"/>
        <end position="210"/>
    </location>
</feature>
<evidence type="ECO:0000256" key="2">
    <source>
        <dbReference type="ARBA" id="ARBA00022692"/>
    </source>
</evidence>
<protein>
    <recommendedName>
        <fullName evidence="7">Ion transport domain-containing protein</fullName>
    </recommendedName>
</protein>
<dbReference type="EMBL" id="CAUYUJ010014676">
    <property type="protein sequence ID" value="CAK0844580.1"/>
    <property type="molecule type" value="Genomic_DNA"/>
</dbReference>
<dbReference type="InterPro" id="IPR043203">
    <property type="entry name" value="VGCC_Ca_Na"/>
</dbReference>
<organism evidence="8 9">
    <name type="scientific">Prorocentrum cordatum</name>
    <dbReference type="NCBI Taxonomy" id="2364126"/>
    <lineage>
        <taxon>Eukaryota</taxon>
        <taxon>Sar</taxon>
        <taxon>Alveolata</taxon>
        <taxon>Dinophyceae</taxon>
        <taxon>Prorocentrales</taxon>
        <taxon>Prorocentraceae</taxon>
        <taxon>Prorocentrum</taxon>
    </lineage>
</organism>
<feature type="transmembrane region" description="Helical" evidence="6">
    <location>
        <begin position="138"/>
        <end position="163"/>
    </location>
</feature>
<evidence type="ECO:0000313" key="8">
    <source>
        <dbReference type="EMBL" id="CAK0844580.1"/>
    </source>
</evidence>
<dbReference type="Pfam" id="PF00520">
    <property type="entry name" value="Ion_trans"/>
    <property type="match status" value="1"/>
</dbReference>
<evidence type="ECO:0000259" key="7">
    <source>
        <dbReference type="Pfam" id="PF00520"/>
    </source>
</evidence>
<evidence type="ECO:0000256" key="4">
    <source>
        <dbReference type="ARBA" id="ARBA00023136"/>
    </source>
</evidence>
<sequence>MIGVDLGKLKLLRMVRAFRIFRLFGRVPSLRKIILSLFHAGGGVGNAFLIVMIVMCIYAVLAVDLFGNVMCDADGKQSEDWSSTDFHGTTCFGMGYYGTFTTSLYTMFQILTGESWSEGCVWPLLDYFQVVDPAYRKFVMIFFVSFVVITNFILLNVVVTVLIDGMNQAVDEPKPEGAAPEGREAVLEMLEKLRANQAQQQQDLEELVKAVTALPASPK</sequence>
<evidence type="ECO:0000256" key="6">
    <source>
        <dbReference type="SAM" id="Phobius"/>
    </source>
</evidence>
<comment type="caution">
    <text evidence="8">The sequence shown here is derived from an EMBL/GenBank/DDBJ whole genome shotgun (WGS) entry which is preliminary data.</text>
</comment>
<gene>
    <name evidence="8" type="ORF">PCOR1329_LOCUS38649</name>
</gene>
<feature type="domain" description="Ion transport" evidence="7">
    <location>
        <begin position="7"/>
        <end position="169"/>
    </location>
</feature>
<keyword evidence="9" id="KW-1185">Reference proteome</keyword>
<dbReference type="Proteomes" id="UP001189429">
    <property type="component" value="Unassembled WGS sequence"/>
</dbReference>
<reference evidence="8" key="1">
    <citation type="submission" date="2023-10" db="EMBL/GenBank/DDBJ databases">
        <authorList>
            <person name="Chen Y."/>
            <person name="Shah S."/>
            <person name="Dougan E. K."/>
            <person name="Thang M."/>
            <person name="Chan C."/>
        </authorList>
    </citation>
    <scope>NUCLEOTIDE SEQUENCE [LARGE SCALE GENOMIC DNA]</scope>
</reference>
<evidence type="ECO:0000256" key="5">
    <source>
        <dbReference type="SAM" id="Coils"/>
    </source>
</evidence>
<keyword evidence="2 6" id="KW-0812">Transmembrane</keyword>
<evidence type="ECO:0000256" key="1">
    <source>
        <dbReference type="ARBA" id="ARBA00004141"/>
    </source>
</evidence>
<keyword evidence="5" id="KW-0175">Coiled coil</keyword>
<dbReference type="PANTHER" id="PTHR10037">
    <property type="entry name" value="VOLTAGE-GATED CATION CHANNEL CALCIUM AND SODIUM"/>
    <property type="match status" value="1"/>
</dbReference>
<dbReference type="SUPFAM" id="SSF81324">
    <property type="entry name" value="Voltage-gated potassium channels"/>
    <property type="match status" value="1"/>
</dbReference>
<proteinExistence type="predicted"/>
<dbReference type="PANTHER" id="PTHR10037:SF62">
    <property type="entry name" value="SODIUM CHANNEL PROTEIN 60E"/>
    <property type="match status" value="1"/>
</dbReference>